<evidence type="ECO:0000313" key="3">
    <source>
        <dbReference type="EMBL" id="KSU70027.1"/>
    </source>
</evidence>
<keyword evidence="4" id="KW-1185">Reference proteome</keyword>
<evidence type="ECO:0000313" key="4">
    <source>
        <dbReference type="Proteomes" id="UP000053199"/>
    </source>
</evidence>
<organism evidence="3 4">
    <name type="scientific">Pseudarthrobacter enclensis</name>
    <dbReference type="NCBI Taxonomy" id="993070"/>
    <lineage>
        <taxon>Bacteria</taxon>
        <taxon>Bacillati</taxon>
        <taxon>Actinomycetota</taxon>
        <taxon>Actinomycetes</taxon>
        <taxon>Micrococcales</taxon>
        <taxon>Micrococcaceae</taxon>
        <taxon>Pseudarthrobacter</taxon>
    </lineage>
</organism>
<dbReference type="InterPro" id="IPR048428">
    <property type="entry name" value="YobI-NTPase"/>
</dbReference>
<dbReference type="Pfam" id="PF20693">
    <property type="entry name" value="YobI-ATPase"/>
    <property type="match status" value="1"/>
</dbReference>
<sequence length="1211" mass="134800">MDSTAPKLTSLAPNYSHEDHGVYFTLLKRAIDEQPHVRNIALAGTYGTGKSSILRKVSEEYKERVIELSLLTLGVQPEPTPSSQDSNPAATSTTNRIQKEIVKQLLYQQRPADAPESRFRRIVRFRWRTELKFAASAAVMAVLLAFIAGLDATISPAFGITFTQRPPWLAVVALYLAVALVAGGVLLGIRALVRGRVGIEKVTAGPATITLPPRSTSYFDEYLDEIIYFFEMNVTRDIVIIEDLDRFNDSSIFEALRSLNGLLNAAGQLKNRDIRFVYAVRDSVFEKLGRDTVADPNDGARIELVRANRTKFFELVIPVVPFITHKNARDLMLSRLEQRGHKISKDLIDLAARHLADMRLVHNIINEYEVFKHRLLEVDQPVPELDAERLFAMVMFKNAHMGDFEKIRHAESSLDNLWKTWRASVNQNLDRLRDDSKRRRIRVAGRRSALTYAQKIGAEFRNRINALASAPYSGLAGGAIYFDEGVVDDARLQSPQFWREFVDSGKPITVKAWRNGQYNAYSMQFSRDTVETLIGMTIDDDRFVADAITAEEKALERNDEDIAFLRRHSWKDLCEAGRFKYTDTADGNSYSFRVWTEKLLPSRLAADLVIHGYITSYFSLHVSAFYGQLIRPDAMVYVMRSIDQGTPEPDYPLEPEDVEAILRDQGTSVLTERSMFNIGILNHLLVSRPEEASVVVRNLLDGSDAADFLDLYLDAGSAKPELVAQLSPLMPDIFIYLAGTAPLERKERVKLIDTAIVHRSPRERYEVSDQLRELLEAEYRALPSIGLNAKVPVSAKTVTFISSTGAVLADLVGLPDPVLQAFRATRAYVLTAANLKCVAKLSELSLDALQDVDGEIFAYATDSIQAYLKAFKESHGTKFTVAAPARFVEILNASKSWTQADFDEVVLASHLECRVNTLSEVPPGAWPALVRTHRVPMAFENVAVYVENFGEVDGSLALSLTAVETITDVPAEQPERARLALDIINAPTNSLDAHQRVRLAVSLDPGELDSNELEPLAGPLLGELITAQLIPDDEYAFQHRLMIDWSTQSYAVARSANFKDFVSPDTLQPQYLAAFFSSDELSSLHSVVATKLPSYSHVPKEAFAAAAKRAIGGAITVDAASIDLMRRGGVGETVTIELLAASTNHVSIEELRQILRALGGRWSKVADRGWGVHEIKDSSAAVVVLERLREADIVSKYPLEGSVRRVSLRQP</sequence>
<keyword evidence="1" id="KW-0472">Membrane</keyword>
<dbReference type="InterPro" id="IPR027417">
    <property type="entry name" value="P-loop_NTPase"/>
</dbReference>
<protein>
    <recommendedName>
        <fullName evidence="2">YobI-like P-loop NTPase domain-containing protein</fullName>
    </recommendedName>
</protein>
<feature type="transmembrane region" description="Helical" evidence="1">
    <location>
        <begin position="168"/>
        <end position="193"/>
    </location>
</feature>
<feature type="domain" description="YobI-like P-loop NTPase" evidence="2">
    <location>
        <begin position="23"/>
        <end position="414"/>
    </location>
</feature>
<proteinExistence type="predicted"/>
<name>A0A0V8I5E7_9MICC</name>
<dbReference type="AlphaFoldDB" id="A0A0V8I5E7"/>
<reference evidence="3 4" key="1">
    <citation type="journal article" date="2014" name="Arch. Microbiol.">
        <title>Arthrobacter enclensis sp. nov., isolated from sediment sample.</title>
        <authorList>
            <person name="Dastager S.G."/>
            <person name="Liu Q."/>
            <person name="Tang S.K."/>
            <person name="Krishnamurthi S."/>
            <person name="Lee J.C."/>
            <person name="Li W.J."/>
        </authorList>
    </citation>
    <scope>NUCLEOTIDE SEQUENCE [LARGE SCALE GENOMIC DNA]</scope>
    <source>
        <strain evidence="3 4">NIO-1008</strain>
    </source>
</reference>
<dbReference type="OrthoDB" id="1701659at2"/>
<comment type="caution">
    <text evidence="3">The sequence shown here is derived from an EMBL/GenBank/DDBJ whole genome shotgun (WGS) entry which is preliminary data.</text>
</comment>
<keyword evidence="1" id="KW-1133">Transmembrane helix</keyword>
<dbReference type="STRING" id="993070.AS031_18420"/>
<evidence type="ECO:0000259" key="2">
    <source>
        <dbReference type="Pfam" id="PF20693"/>
    </source>
</evidence>
<keyword evidence="1" id="KW-0812">Transmembrane</keyword>
<evidence type="ECO:0000256" key="1">
    <source>
        <dbReference type="SAM" id="Phobius"/>
    </source>
</evidence>
<dbReference type="Proteomes" id="UP000053199">
    <property type="component" value="Unassembled WGS sequence"/>
</dbReference>
<gene>
    <name evidence="3" type="ORF">AS031_18420</name>
</gene>
<dbReference type="RefSeq" id="WP_058269615.1">
    <property type="nucleotide sequence ID" value="NZ_FMAZ01000010.1"/>
</dbReference>
<accession>A0A0V8I5E7</accession>
<dbReference type="SUPFAM" id="SSF52540">
    <property type="entry name" value="P-loop containing nucleoside triphosphate hydrolases"/>
    <property type="match status" value="1"/>
</dbReference>
<dbReference type="EMBL" id="LNQM01000011">
    <property type="protein sequence ID" value="KSU70027.1"/>
    <property type="molecule type" value="Genomic_DNA"/>
</dbReference>